<evidence type="ECO:0000313" key="4">
    <source>
        <dbReference type="EMBL" id="PNQ72121.1"/>
    </source>
</evidence>
<dbReference type="Pfam" id="PF02563">
    <property type="entry name" value="Poly_export"/>
    <property type="match status" value="1"/>
</dbReference>
<dbReference type="PANTHER" id="PTHR33619">
    <property type="entry name" value="POLYSACCHARIDE EXPORT PROTEIN GFCE-RELATED"/>
    <property type="match status" value="1"/>
</dbReference>
<organism evidence="4 5">
    <name type="scientific">Hanstruepera neustonica</name>
    <dbReference type="NCBI Taxonomy" id="1445657"/>
    <lineage>
        <taxon>Bacteria</taxon>
        <taxon>Pseudomonadati</taxon>
        <taxon>Bacteroidota</taxon>
        <taxon>Flavobacteriia</taxon>
        <taxon>Flavobacteriales</taxon>
        <taxon>Flavobacteriaceae</taxon>
        <taxon>Hanstruepera</taxon>
    </lineage>
</organism>
<dbReference type="Proteomes" id="UP000236641">
    <property type="component" value="Unassembled WGS sequence"/>
</dbReference>
<keyword evidence="4" id="KW-0762">Sugar transport</keyword>
<dbReference type="InterPro" id="IPR003715">
    <property type="entry name" value="Poly_export_N"/>
</dbReference>
<dbReference type="InterPro" id="IPR049712">
    <property type="entry name" value="Poly_export"/>
</dbReference>
<evidence type="ECO:0000259" key="3">
    <source>
        <dbReference type="Pfam" id="PF02563"/>
    </source>
</evidence>
<keyword evidence="1" id="KW-0732">Signal</keyword>
<sequence length="265" mass="30149">MKQLHILLILVFSLFVSSCIPNKDLVYLQNKEQAADSTLAITEKQKPYRVQINDILNIRVKVLDQDNVQIFNPVGEENLNMDTDQRAFFDGFTVDLHGNIRIPILGEINVLGYTTEEIEKLLSEKLLNDHFKETANIFVSVKLTGLRYTVNGEVSSPGTNTLYQPRVNIFEALANVGDIEMTGNREDVLIIRQYPQGQKIHHLNLLDVAVMESPYYYIQPNDIIYVKPLRQKSWGFGTTGRETIITVVSIISLLTTSLLLIDRLK</sequence>
<keyword evidence="5" id="KW-1185">Reference proteome</keyword>
<evidence type="ECO:0000256" key="1">
    <source>
        <dbReference type="ARBA" id="ARBA00022729"/>
    </source>
</evidence>
<dbReference type="OrthoDB" id="1445882at2"/>
<name>A0A2K1DVQ8_9FLAO</name>
<gene>
    <name evidence="4" type="ORF">C1T31_13535</name>
</gene>
<feature type="domain" description="Polysaccharide export protein N-terminal" evidence="3">
    <location>
        <begin position="44"/>
        <end position="141"/>
    </location>
</feature>
<dbReference type="PANTHER" id="PTHR33619:SF3">
    <property type="entry name" value="POLYSACCHARIDE EXPORT PROTEIN GFCE-RELATED"/>
    <property type="match status" value="1"/>
</dbReference>
<dbReference type="PROSITE" id="PS51257">
    <property type="entry name" value="PROKAR_LIPOPROTEIN"/>
    <property type="match status" value="1"/>
</dbReference>
<dbReference type="AlphaFoldDB" id="A0A2K1DVQ8"/>
<keyword evidence="4" id="KW-0813">Transport</keyword>
<keyword evidence="2" id="KW-0812">Transmembrane</keyword>
<evidence type="ECO:0000256" key="2">
    <source>
        <dbReference type="SAM" id="Phobius"/>
    </source>
</evidence>
<dbReference type="EMBL" id="POWF01000011">
    <property type="protein sequence ID" value="PNQ72121.1"/>
    <property type="molecule type" value="Genomic_DNA"/>
</dbReference>
<keyword evidence="2" id="KW-1133">Transmembrane helix</keyword>
<dbReference type="GO" id="GO:0015159">
    <property type="term" value="F:polysaccharide transmembrane transporter activity"/>
    <property type="evidence" value="ECO:0007669"/>
    <property type="project" value="InterPro"/>
</dbReference>
<protein>
    <submittedName>
        <fullName evidence="4">Sugar transporter</fullName>
    </submittedName>
</protein>
<proteinExistence type="predicted"/>
<feature type="transmembrane region" description="Helical" evidence="2">
    <location>
        <begin position="243"/>
        <end position="261"/>
    </location>
</feature>
<keyword evidence="2" id="KW-0472">Membrane</keyword>
<accession>A0A2K1DVQ8</accession>
<dbReference type="Gene3D" id="3.10.560.10">
    <property type="entry name" value="Outer membrane lipoprotein wza domain like"/>
    <property type="match status" value="1"/>
</dbReference>
<comment type="caution">
    <text evidence="4">The sequence shown here is derived from an EMBL/GenBank/DDBJ whole genome shotgun (WGS) entry which is preliminary data.</text>
</comment>
<dbReference type="RefSeq" id="WP_103053054.1">
    <property type="nucleotide sequence ID" value="NZ_POWF01000011.1"/>
</dbReference>
<reference evidence="4 5" key="1">
    <citation type="submission" date="2018-01" db="EMBL/GenBank/DDBJ databases">
        <title>The draft genome of Hanstruepera neustonica JCM19743.</title>
        <authorList>
            <person name="He R.-H."/>
            <person name="Du Z.-J."/>
        </authorList>
    </citation>
    <scope>NUCLEOTIDE SEQUENCE [LARGE SCALE GENOMIC DNA]</scope>
    <source>
        <strain evidence="4 5">JCM19743</strain>
    </source>
</reference>
<evidence type="ECO:0000313" key="5">
    <source>
        <dbReference type="Proteomes" id="UP000236641"/>
    </source>
</evidence>